<protein>
    <submittedName>
        <fullName evidence="1">Uncharacterized protein</fullName>
    </submittedName>
</protein>
<proteinExistence type="predicted"/>
<dbReference type="Proteomes" id="UP001210865">
    <property type="component" value="Chromosome"/>
</dbReference>
<sequence length="70" mass="7774">MGNVTVLPPRNCDPEVAQIMDELSKLQTWLVLQGARQGGQLEMSAADLIQRTRCLIVERCFNPTEETSNG</sequence>
<name>A0ABY7NTC9_9SPHN</name>
<evidence type="ECO:0000313" key="2">
    <source>
        <dbReference type="Proteomes" id="UP001210865"/>
    </source>
</evidence>
<dbReference type="EMBL" id="CP115174">
    <property type="protein sequence ID" value="WBO23908.1"/>
    <property type="molecule type" value="Genomic_DNA"/>
</dbReference>
<gene>
    <name evidence="1" type="ORF">PBT88_07310</name>
</gene>
<organism evidence="1 2">
    <name type="scientific">Sphingomonas abietis</name>
    <dbReference type="NCBI Taxonomy" id="3012344"/>
    <lineage>
        <taxon>Bacteria</taxon>
        <taxon>Pseudomonadati</taxon>
        <taxon>Pseudomonadota</taxon>
        <taxon>Alphaproteobacteria</taxon>
        <taxon>Sphingomonadales</taxon>
        <taxon>Sphingomonadaceae</taxon>
        <taxon>Sphingomonas</taxon>
    </lineage>
</organism>
<accession>A0ABY7NTC9</accession>
<reference evidence="1 2" key="1">
    <citation type="submission" date="2022-12" db="EMBL/GenBank/DDBJ databases">
        <title>Sphingomonas abieness sp. nov., an endophytic bacterium isolated from Abies koreana.</title>
        <authorList>
            <person name="Jiang L."/>
            <person name="Lee J."/>
        </authorList>
    </citation>
    <scope>NUCLEOTIDE SEQUENCE [LARGE SCALE GENOMIC DNA]</scope>
    <source>
        <strain evidence="2">PAMB 00755</strain>
    </source>
</reference>
<keyword evidence="2" id="KW-1185">Reference proteome</keyword>
<evidence type="ECO:0000313" key="1">
    <source>
        <dbReference type="EMBL" id="WBO23908.1"/>
    </source>
</evidence>
<dbReference type="RefSeq" id="WP_270078537.1">
    <property type="nucleotide sequence ID" value="NZ_CP115174.1"/>
</dbReference>